<reference evidence="2 3" key="1">
    <citation type="submission" date="2016-09" db="EMBL/GenBank/DDBJ databases">
        <title>The draft genome of Dichanthelium oligosanthes: A C3 panicoid grass species.</title>
        <authorList>
            <person name="Studer A.J."/>
            <person name="Schnable J.C."/>
            <person name="Brutnell T.P."/>
        </authorList>
    </citation>
    <scope>NUCLEOTIDE SEQUENCE [LARGE SCALE GENOMIC DNA]</scope>
    <source>
        <strain evidence="3">cv. Kellogg 1175</strain>
        <tissue evidence="2">Leaf</tissue>
    </source>
</reference>
<accession>A0A1E5UNS0</accession>
<evidence type="ECO:0000256" key="1">
    <source>
        <dbReference type="SAM" id="MobiDB-lite"/>
    </source>
</evidence>
<dbReference type="AlphaFoldDB" id="A0A1E5UNS0"/>
<name>A0A1E5UNS0_9POAL</name>
<evidence type="ECO:0000313" key="3">
    <source>
        <dbReference type="Proteomes" id="UP000095767"/>
    </source>
</evidence>
<comment type="caution">
    <text evidence="2">The sequence shown here is derived from an EMBL/GenBank/DDBJ whole genome shotgun (WGS) entry which is preliminary data.</text>
</comment>
<feature type="compositionally biased region" description="Basic and acidic residues" evidence="1">
    <location>
        <begin position="86"/>
        <end position="106"/>
    </location>
</feature>
<evidence type="ECO:0000313" key="2">
    <source>
        <dbReference type="EMBL" id="OEL14458.1"/>
    </source>
</evidence>
<feature type="region of interest" description="Disordered" evidence="1">
    <location>
        <begin position="86"/>
        <end position="114"/>
    </location>
</feature>
<feature type="non-terminal residue" evidence="2">
    <location>
        <position position="1"/>
    </location>
</feature>
<dbReference type="Proteomes" id="UP000095767">
    <property type="component" value="Unassembled WGS sequence"/>
</dbReference>
<proteinExistence type="predicted"/>
<protein>
    <submittedName>
        <fullName evidence="2">Uncharacterized protein</fullName>
    </submittedName>
</protein>
<sequence>LLRWAAVWLSCAARRRYWCDARVQRLAWAGLCRRASTAAAAPPERRGRRSSAAVATGAGVGYDSASYMRNFDDGAAAAAAVEREAAAGEGRDADEMRVMDEMAAERTRRRPGTK</sequence>
<gene>
    <name evidence="2" type="ORF">BAE44_0024523</name>
</gene>
<organism evidence="2 3">
    <name type="scientific">Dichanthelium oligosanthes</name>
    <dbReference type="NCBI Taxonomy" id="888268"/>
    <lineage>
        <taxon>Eukaryota</taxon>
        <taxon>Viridiplantae</taxon>
        <taxon>Streptophyta</taxon>
        <taxon>Embryophyta</taxon>
        <taxon>Tracheophyta</taxon>
        <taxon>Spermatophyta</taxon>
        <taxon>Magnoliopsida</taxon>
        <taxon>Liliopsida</taxon>
        <taxon>Poales</taxon>
        <taxon>Poaceae</taxon>
        <taxon>PACMAD clade</taxon>
        <taxon>Panicoideae</taxon>
        <taxon>Panicodae</taxon>
        <taxon>Paniceae</taxon>
        <taxon>Dichantheliinae</taxon>
        <taxon>Dichanthelium</taxon>
    </lineage>
</organism>
<keyword evidence="3" id="KW-1185">Reference proteome</keyword>
<dbReference type="EMBL" id="LWDX02069976">
    <property type="protein sequence ID" value="OEL14458.1"/>
    <property type="molecule type" value="Genomic_DNA"/>
</dbReference>
<dbReference type="OrthoDB" id="689619at2759"/>